<comment type="caution">
    <text evidence="2">The sequence shown here is derived from an EMBL/GenBank/DDBJ whole genome shotgun (WGS) entry which is preliminary data.</text>
</comment>
<dbReference type="OrthoDB" id="9795766at2"/>
<name>A0A437J8P7_9SPHN</name>
<dbReference type="Gene3D" id="2.10.260.10">
    <property type="match status" value="1"/>
</dbReference>
<reference evidence="2 3" key="1">
    <citation type="submission" date="2019-01" db="EMBL/GenBank/DDBJ databases">
        <authorList>
            <person name="Chen W.-M."/>
        </authorList>
    </citation>
    <scope>NUCLEOTIDE SEQUENCE [LARGE SCALE GENOMIC DNA]</scope>
    <source>
        <strain evidence="2 3">TLA-22</strain>
    </source>
</reference>
<evidence type="ECO:0000259" key="1">
    <source>
        <dbReference type="SMART" id="SM00966"/>
    </source>
</evidence>
<keyword evidence="3" id="KW-1185">Reference proteome</keyword>
<dbReference type="InterPro" id="IPR037914">
    <property type="entry name" value="SpoVT-AbrB_sf"/>
</dbReference>
<organism evidence="2 3">
    <name type="scientific">Sphingobium algorifonticola</name>
    <dbReference type="NCBI Taxonomy" id="2008318"/>
    <lineage>
        <taxon>Bacteria</taxon>
        <taxon>Pseudomonadati</taxon>
        <taxon>Pseudomonadota</taxon>
        <taxon>Alphaproteobacteria</taxon>
        <taxon>Sphingomonadales</taxon>
        <taxon>Sphingomonadaceae</taxon>
        <taxon>Sphingobium</taxon>
    </lineage>
</organism>
<dbReference type="EMBL" id="RZUL01000002">
    <property type="protein sequence ID" value="RVT41845.1"/>
    <property type="molecule type" value="Genomic_DNA"/>
</dbReference>
<dbReference type="SUPFAM" id="SSF89447">
    <property type="entry name" value="AbrB/MazE/MraZ-like"/>
    <property type="match status" value="1"/>
</dbReference>
<feature type="domain" description="SpoVT-AbrB" evidence="1">
    <location>
        <begin position="6"/>
        <end position="51"/>
    </location>
</feature>
<proteinExistence type="predicted"/>
<dbReference type="AlphaFoldDB" id="A0A437J8P7"/>
<dbReference type="SMART" id="SM00966">
    <property type="entry name" value="SpoVT_AbrB"/>
    <property type="match status" value="1"/>
</dbReference>
<dbReference type="Proteomes" id="UP000282977">
    <property type="component" value="Unassembled WGS sequence"/>
</dbReference>
<sequence>MQTALRKMGNSTGMILPQSILKEIGATSGAKMDVQVQDGKLIITPVVEAPRAGWADSAADVSAHQDRESEAWLSFGNADDADLTW</sequence>
<accession>A0A437J8P7</accession>
<gene>
    <name evidence="2" type="ORF">ENE74_06140</name>
</gene>
<evidence type="ECO:0000313" key="3">
    <source>
        <dbReference type="Proteomes" id="UP000282977"/>
    </source>
</evidence>
<evidence type="ECO:0000313" key="2">
    <source>
        <dbReference type="EMBL" id="RVT41845.1"/>
    </source>
</evidence>
<dbReference type="GO" id="GO:0003677">
    <property type="term" value="F:DNA binding"/>
    <property type="evidence" value="ECO:0007669"/>
    <property type="project" value="InterPro"/>
</dbReference>
<dbReference type="InterPro" id="IPR007159">
    <property type="entry name" value="SpoVT-AbrB_dom"/>
</dbReference>
<protein>
    <recommendedName>
        <fullName evidence="1">SpoVT-AbrB domain-containing protein</fullName>
    </recommendedName>
</protein>
<dbReference type="RefSeq" id="WP_127689905.1">
    <property type="nucleotide sequence ID" value="NZ_RZUL01000002.1"/>
</dbReference>